<protein>
    <submittedName>
        <fullName evidence="1">Uncharacterized protein</fullName>
    </submittedName>
</protein>
<comment type="caution">
    <text evidence="1">The sequence shown here is derived from an EMBL/GenBank/DDBJ whole genome shotgun (WGS) entry which is preliminary data.</text>
</comment>
<dbReference type="Proteomes" id="UP000590964">
    <property type="component" value="Unassembled WGS sequence"/>
</dbReference>
<accession>A0A7J4K2Q8</accession>
<dbReference type="AlphaFoldDB" id="A0A7J4K2Q8"/>
<organism evidence="1 2">
    <name type="scientific">Candidatus Iainarchaeum sp</name>
    <dbReference type="NCBI Taxonomy" id="3101447"/>
    <lineage>
        <taxon>Archaea</taxon>
        <taxon>Candidatus Iainarchaeota</taxon>
        <taxon>Candidatus Iainarchaeia</taxon>
        <taxon>Candidatus Iainarchaeales</taxon>
        <taxon>Candidatus Iainarchaeaceae</taxon>
        <taxon>Candidatus Iainarchaeum</taxon>
    </lineage>
</organism>
<proteinExistence type="predicted"/>
<dbReference type="EMBL" id="DUFW01000070">
    <property type="protein sequence ID" value="HIH21786.1"/>
    <property type="molecule type" value="Genomic_DNA"/>
</dbReference>
<reference evidence="2" key="1">
    <citation type="journal article" date="2020" name="bioRxiv">
        <title>A rank-normalized archaeal taxonomy based on genome phylogeny resolves widespread incomplete and uneven classifications.</title>
        <authorList>
            <person name="Rinke C."/>
            <person name="Chuvochina M."/>
            <person name="Mussig A.J."/>
            <person name="Chaumeil P.-A."/>
            <person name="Waite D.W."/>
            <person name="Whitman W.B."/>
            <person name="Parks D.H."/>
            <person name="Hugenholtz P."/>
        </authorList>
    </citation>
    <scope>NUCLEOTIDE SEQUENCE [LARGE SCALE GENOMIC DNA]</scope>
</reference>
<evidence type="ECO:0000313" key="1">
    <source>
        <dbReference type="EMBL" id="HIH21786.1"/>
    </source>
</evidence>
<name>A0A7J4K2Q8_9ARCH</name>
<gene>
    <name evidence="1" type="ORF">HA222_03980</name>
</gene>
<evidence type="ECO:0000313" key="2">
    <source>
        <dbReference type="Proteomes" id="UP000590964"/>
    </source>
</evidence>
<sequence length="88" mass="9444">MKGAKSKQNLFLQQAAKLARKKRSIEANPENCFLTGALNSEGLKRGKGAALAMRLEASKKAGKTQGSAGALLTGNARKIEKKAQCFYF</sequence>